<dbReference type="Gene3D" id="1.10.357.140">
    <property type="entry name" value="UbiA prenyltransferase"/>
    <property type="match status" value="1"/>
</dbReference>
<evidence type="ECO:0000256" key="1">
    <source>
        <dbReference type="ARBA" id="ARBA00004225"/>
    </source>
</evidence>
<dbReference type="Proteomes" id="UP000494165">
    <property type="component" value="Unassembled WGS sequence"/>
</dbReference>
<dbReference type="AlphaFoldDB" id="A0A8S1CQ03"/>
<keyword evidence="10" id="KW-0350">Heme biosynthesis</keyword>
<accession>A0A8S1CQ03</accession>
<dbReference type="GO" id="GO:0031966">
    <property type="term" value="C:mitochondrial membrane"/>
    <property type="evidence" value="ECO:0007669"/>
    <property type="project" value="UniProtKB-SubCell"/>
</dbReference>
<organism evidence="15 16">
    <name type="scientific">Cloeon dipterum</name>
    <dbReference type="NCBI Taxonomy" id="197152"/>
    <lineage>
        <taxon>Eukaryota</taxon>
        <taxon>Metazoa</taxon>
        <taxon>Ecdysozoa</taxon>
        <taxon>Arthropoda</taxon>
        <taxon>Hexapoda</taxon>
        <taxon>Insecta</taxon>
        <taxon>Pterygota</taxon>
        <taxon>Palaeoptera</taxon>
        <taxon>Ephemeroptera</taxon>
        <taxon>Pisciforma</taxon>
        <taxon>Baetidae</taxon>
        <taxon>Cloeon</taxon>
    </lineage>
</organism>
<evidence type="ECO:0000256" key="10">
    <source>
        <dbReference type="ARBA" id="ARBA00023133"/>
    </source>
</evidence>
<dbReference type="GO" id="GO:0008495">
    <property type="term" value="F:protoheme IX farnesyltransferase activity"/>
    <property type="evidence" value="ECO:0007669"/>
    <property type="project" value="UniProtKB-EC"/>
</dbReference>
<dbReference type="PANTHER" id="PTHR43448:SF2">
    <property type="entry name" value="PROTOHEME IX FARNESYLTRANSFERASE, MITOCHONDRIAL"/>
    <property type="match status" value="1"/>
</dbReference>
<dbReference type="FunFam" id="1.10.357.140:FF:000004">
    <property type="entry name" value="Protoheme IX farnesyltransferase, mitochondrial"/>
    <property type="match status" value="1"/>
</dbReference>
<dbReference type="HAMAP" id="MF_00154">
    <property type="entry name" value="CyoE_CtaB"/>
    <property type="match status" value="1"/>
</dbReference>
<dbReference type="GO" id="GO:0006784">
    <property type="term" value="P:heme A biosynthetic process"/>
    <property type="evidence" value="ECO:0007669"/>
    <property type="project" value="TreeGrafter"/>
</dbReference>
<sequence>MSTIAALLARQWSSCHPKLLRQPVYFSNSHLRPNSKVAAKVKSPIFSEEAAVVVVPPRERDVPALFIKPRGHLLLQPKFSTSDIRDHAKLIAAVLKTPQEPEPIPGIPNPDVNLSDSVTPRDLEWSPVKLDLRALPQQYMRLSKIRLTSLVVITTVSGYIFAPAAFDPTTLVLVSVGTGLTSCAANSINQFLEVPFDAQMARTKSRVLVLQGLSPLHSVGFALGAGAVGLSTLYFGVNGLTCTLGAANLLLYTCVYTPMKRISILNTWIGSIVGALPPVMGWTACTGELSIGALLLAGLLYAWQFPHFNALSWNLRPDYSRAGYRMMSVTHPALCRRVALRYSVAIMAMSCAAPLLNVTTWTFAVDSVPVNAYLVYLAWRFYKDSDSKSSRKLFRYSLIHLPALLILLLISKKHSSGNNAAASSVAGAVNAEQLS</sequence>
<keyword evidence="8 14" id="KW-1133">Transmembrane helix</keyword>
<dbReference type="OrthoDB" id="5211at2759"/>
<evidence type="ECO:0000256" key="11">
    <source>
        <dbReference type="ARBA" id="ARBA00023136"/>
    </source>
</evidence>
<comment type="catalytic activity">
    <reaction evidence="13">
        <text>heme b + (2E,6E)-farnesyl diphosphate + H2O = Fe(II)-heme o + diphosphate</text>
        <dbReference type="Rhea" id="RHEA:28070"/>
        <dbReference type="ChEBI" id="CHEBI:15377"/>
        <dbReference type="ChEBI" id="CHEBI:33019"/>
        <dbReference type="ChEBI" id="CHEBI:60344"/>
        <dbReference type="ChEBI" id="CHEBI:60530"/>
        <dbReference type="ChEBI" id="CHEBI:175763"/>
        <dbReference type="EC" id="2.5.1.141"/>
    </reaction>
</comment>
<evidence type="ECO:0000256" key="7">
    <source>
        <dbReference type="ARBA" id="ARBA00022946"/>
    </source>
</evidence>
<feature type="transmembrane region" description="Helical" evidence="14">
    <location>
        <begin position="290"/>
        <end position="313"/>
    </location>
</feature>
<dbReference type="EMBL" id="CADEPI010000060">
    <property type="protein sequence ID" value="CAB3371326.1"/>
    <property type="molecule type" value="Genomic_DNA"/>
</dbReference>
<comment type="similarity">
    <text evidence="2">Belongs to the UbiA prenyltransferase family.</text>
</comment>
<keyword evidence="7" id="KW-0809">Transit peptide</keyword>
<reference evidence="15 16" key="1">
    <citation type="submission" date="2020-04" db="EMBL/GenBank/DDBJ databases">
        <authorList>
            <person name="Alioto T."/>
            <person name="Alioto T."/>
            <person name="Gomez Garrido J."/>
        </authorList>
    </citation>
    <scope>NUCLEOTIDE SEQUENCE [LARGE SCALE GENOMIC DNA]</scope>
</reference>
<gene>
    <name evidence="15" type="ORF">CLODIP_2_CD05928</name>
</gene>
<dbReference type="InterPro" id="IPR006369">
    <property type="entry name" value="Protohaem_IX_farnesylTrfase"/>
</dbReference>
<evidence type="ECO:0000313" key="15">
    <source>
        <dbReference type="EMBL" id="CAB3371326.1"/>
    </source>
</evidence>
<evidence type="ECO:0000256" key="2">
    <source>
        <dbReference type="ARBA" id="ARBA00005985"/>
    </source>
</evidence>
<proteinExistence type="inferred from homology"/>
<evidence type="ECO:0000256" key="5">
    <source>
        <dbReference type="ARBA" id="ARBA00022679"/>
    </source>
</evidence>
<evidence type="ECO:0000256" key="13">
    <source>
        <dbReference type="ARBA" id="ARBA00047690"/>
    </source>
</evidence>
<dbReference type="InterPro" id="IPR000537">
    <property type="entry name" value="UbiA_prenyltransferase"/>
</dbReference>
<keyword evidence="9" id="KW-0496">Mitochondrion</keyword>
<evidence type="ECO:0000256" key="9">
    <source>
        <dbReference type="ARBA" id="ARBA00023128"/>
    </source>
</evidence>
<comment type="subcellular location">
    <subcellularLocation>
        <location evidence="1">Mitochondrion membrane</location>
        <topology evidence="1">Multi-pass membrane protein</topology>
    </subcellularLocation>
</comment>
<dbReference type="EC" id="2.5.1.141" evidence="3"/>
<keyword evidence="5" id="KW-0808">Transferase</keyword>
<evidence type="ECO:0000256" key="12">
    <source>
        <dbReference type="ARBA" id="ARBA00030253"/>
    </source>
</evidence>
<evidence type="ECO:0000313" key="16">
    <source>
        <dbReference type="Proteomes" id="UP000494165"/>
    </source>
</evidence>
<comment type="caution">
    <text evidence="15">The sequence shown here is derived from an EMBL/GenBank/DDBJ whole genome shotgun (WGS) entry which is preliminary data.</text>
</comment>
<protein>
    <recommendedName>
        <fullName evidence="4">Protoheme IX farnesyltransferase, mitochondrial</fullName>
        <ecNumber evidence="3">2.5.1.141</ecNumber>
    </recommendedName>
    <alternativeName>
        <fullName evidence="12">Heme O synthase</fullName>
    </alternativeName>
</protein>
<evidence type="ECO:0000256" key="14">
    <source>
        <dbReference type="SAM" id="Phobius"/>
    </source>
</evidence>
<evidence type="ECO:0000256" key="6">
    <source>
        <dbReference type="ARBA" id="ARBA00022692"/>
    </source>
</evidence>
<keyword evidence="16" id="KW-1185">Reference proteome</keyword>
<name>A0A8S1CQ03_9INSE</name>
<evidence type="ECO:0000256" key="3">
    <source>
        <dbReference type="ARBA" id="ARBA00012292"/>
    </source>
</evidence>
<feature type="transmembrane region" description="Helical" evidence="14">
    <location>
        <begin position="334"/>
        <end position="355"/>
    </location>
</feature>
<dbReference type="NCBIfam" id="TIGR01473">
    <property type="entry name" value="cyoE_ctaB"/>
    <property type="match status" value="1"/>
</dbReference>
<dbReference type="InterPro" id="IPR044878">
    <property type="entry name" value="UbiA_sf"/>
</dbReference>
<dbReference type="Pfam" id="PF01040">
    <property type="entry name" value="UbiA"/>
    <property type="match status" value="1"/>
</dbReference>
<dbReference type="PANTHER" id="PTHR43448">
    <property type="entry name" value="PROTOHEME IX FARNESYLTRANSFERASE, MITOCHONDRIAL"/>
    <property type="match status" value="1"/>
</dbReference>
<feature type="transmembrane region" description="Helical" evidence="14">
    <location>
        <begin position="393"/>
        <end position="410"/>
    </location>
</feature>
<evidence type="ECO:0000256" key="8">
    <source>
        <dbReference type="ARBA" id="ARBA00022989"/>
    </source>
</evidence>
<dbReference type="CDD" id="cd13957">
    <property type="entry name" value="PT_UbiA_Cox10"/>
    <property type="match status" value="1"/>
</dbReference>
<keyword evidence="11 14" id="KW-0472">Membrane</keyword>
<feature type="transmembrane region" description="Helical" evidence="14">
    <location>
        <begin position="264"/>
        <end position="284"/>
    </location>
</feature>
<evidence type="ECO:0000256" key="4">
    <source>
        <dbReference type="ARBA" id="ARBA00016335"/>
    </source>
</evidence>
<feature type="transmembrane region" description="Helical" evidence="14">
    <location>
        <begin position="147"/>
        <end position="165"/>
    </location>
</feature>
<keyword evidence="6 14" id="KW-0812">Transmembrane</keyword>